<evidence type="ECO:0000313" key="2">
    <source>
        <dbReference type="Proteomes" id="UP001057402"/>
    </source>
</evidence>
<accession>A0ACB9SJ65</accession>
<comment type="caution">
    <text evidence="1">The sequence shown here is derived from an EMBL/GenBank/DDBJ whole genome shotgun (WGS) entry which is preliminary data.</text>
</comment>
<organism evidence="1 2">
    <name type="scientific">Melastoma candidum</name>
    <dbReference type="NCBI Taxonomy" id="119954"/>
    <lineage>
        <taxon>Eukaryota</taxon>
        <taxon>Viridiplantae</taxon>
        <taxon>Streptophyta</taxon>
        <taxon>Embryophyta</taxon>
        <taxon>Tracheophyta</taxon>
        <taxon>Spermatophyta</taxon>
        <taxon>Magnoliopsida</taxon>
        <taxon>eudicotyledons</taxon>
        <taxon>Gunneridae</taxon>
        <taxon>Pentapetalae</taxon>
        <taxon>rosids</taxon>
        <taxon>malvids</taxon>
        <taxon>Myrtales</taxon>
        <taxon>Melastomataceae</taxon>
        <taxon>Melastomatoideae</taxon>
        <taxon>Melastomateae</taxon>
        <taxon>Melastoma</taxon>
    </lineage>
</organism>
<evidence type="ECO:0000313" key="1">
    <source>
        <dbReference type="EMBL" id="KAI4389869.1"/>
    </source>
</evidence>
<gene>
    <name evidence="1" type="ORF">MLD38_002043</name>
</gene>
<proteinExistence type="predicted"/>
<sequence length="263" mass="29121">MSRGPVDWSVNWFFFVFQRCFTRIAPVTRSSPSSARAPQVCYSAPRLEKWGPFIGKCDCTELLANITVTDTLPSTKAVASIKLPDYIDRKLGAQYFHQHAIATFIAASTFCESPVLDASVTIGTPATGFWCGDQLFFRLQQVREVQFGFTMTKPSYNASAILFVEYFWLFCLDCDGFAKLGLGAVVGEICRTISRNENALTVGCSHDIDPHTILTAKLNNHGGLRVLLQHELKPKSFLTISGSFDTKALRKCPKFGLGLSVKL</sequence>
<dbReference type="Proteomes" id="UP001057402">
    <property type="component" value="Chromosome 1"/>
</dbReference>
<name>A0ACB9SJ65_9MYRT</name>
<protein>
    <submittedName>
        <fullName evidence="1">Uncharacterized protein</fullName>
    </submittedName>
</protein>
<dbReference type="EMBL" id="CM042880">
    <property type="protein sequence ID" value="KAI4389869.1"/>
    <property type="molecule type" value="Genomic_DNA"/>
</dbReference>
<reference evidence="2" key="1">
    <citation type="journal article" date="2023" name="Front. Plant Sci.">
        <title>Chromosomal-level genome assembly of Melastoma candidum provides insights into trichome evolution.</title>
        <authorList>
            <person name="Zhong Y."/>
            <person name="Wu W."/>
            <person name="Sun C."/>
            <person name="Zou P."/>
            <person name="Liu Y."/>
            <person name="Dai S."/>
            <person name="Zhou R."/>
        </authorList>
    </citation>
    <scope>NUCLEOTIDE SEQUENCE [LARGE SCALE GENOMIC DNA]</scope>
</reference>
<keyword evidence="2" id="KW-1185">Reference proteome</keyword>